<dbReference type="EMBL" id="CP000471">
    <property type="protein sequence ID" value="ABK44540.1"/>
    <property type="molecule type" value="Genomic_DNA"/>
</dbReference>
<dbReference type="OrthoDB" id="6693443at2"/>
<proteinExistence type="predicted"/>
<dbReference type="RefSeq" id="WP_011713671.1">
    <property type="nucleotide sequence ID" value="NC_008576.1"/>
</dbReference>
<reference evidence="1 2" key="2">
    <citation type="journal article" date="2012" name="Int. J. Syst. Evol. Microbiol.">
        <title>Magnetococcus marinus gen. nov., sp. nov., a marine, magnetotactic bacterium that represents a novel lineage (Magnetococcaceae fam. nov.; Magnetococcales ord. nov.) at the base of the Alphaproteobacteria.</title>
        <authorList>
            <person name="Bazylinski D.A."/>
            <person name="Williams T.J."/>
            <person name="Lefevre C.T."/>
            <person name="Berg R.J."/>
            <person name="Zhang C.L."/>
            <person name="Bowser S.S."/>
            <person name="Dean A.J."/>
            <person name="Beveridge T.J."/>
        </authorList>
    </citation>
    <scope>NUCLEOTIDE SEQUENCE [LARGE SCALE GENOMIC DNA]</scope>
    <source>
        <strain evidence="2">ATCC BAA-1437 / JCM 17883 / MC-1</strain>
    </source>
</reference>
<dbReference type="AlphaFoldDB" id="A0L997"/>
<dbReference type="InterPro" id="IPR056912">
    <property type="entry name" value="Phage_JBD30_tail_term-like"/>
</dbReference>
<accession>A0L997</accession>
<evidence type="ECO:0000313" key="1">
    <source>
        <dbReference type="EMBL" id="ABK44540.1"/>
    </source>
</evidence>
<organism evidence="1 2">
    <name type="scientific">Magnetococcus marinus (strain ATCC BAA-1437 / JCM 17883 / MC-1)</name>
    <dbReference type="NCBI Taxonomy" id="156889"/>
    <lineage>
        <taxon>Bacteria</taxon>
        <taxon>Pseudomonadati</taxon>
        <taxon>Pseudomonadota</taxon>
        <taxon>Magnetococcia</taxon>
        <taxon>Magnetococcales</taxon>
        <taxon>Magnetococcaceae</taxon>
        <taxon>Magnetococcus</taxon>
    </lineage>
</organism>
<dbReference type="Proteomes" id="UP000002586">
    <property type="component" value="Chromosome"/>
</dbReference>
<keyword evidence="2" id="KW-1185">Reference proteome</keyword>
<sequence>MQNYLQVEGLIVQRLKDQLEEIRVLSSWGMPVIHEEAEIPPTVIIFLEEDKPGPIQGNQQKVEQTWLCLVVVRDAETDAGALISRVINTVVGWTPDRTLFKPFQRTPSAYSPDYSPNGIFYFPLAFETSFLFKTTE</sequence>
<dbReference type="KEGG" id="mgm:Mmc1_2039"/>
<name>A0L997_MAGMM</name>
<gene>
    <name evidence="1" type="ordered locus">Mmc1_2039</name>
</gene>
<dbReference type="eggNOG" id="ENOG5032EGJ">
    <property type="taxonomic scope" value="Bacteria"/>
</dbReference>
<evidence type="ECO:0000313" key="2">
    <source>
        <dbReference type="Proteomes" id="UP000002586"/>
    </source>
</evidence>
<reference evidence="2" key="1">
    <citation type="journal article" date="2009" name="Appl. Environ. Microbiol.">
        <title>Complete genome sequence of the chemolithoautotrophic marine magnetotactic coccus strain MC-1.</title>
        <authorList>
            <person name="Schubbe S."/>
            <person name="Williams T.J."/>
            <person name="Xie G."/>
            <person name="Kiss H.E."/>
            <person name="Brettin T.S."/>
            <person name="Martinez D."/>
            <person name="Ross C.A."/>
            <person name="Schuler D."/>
            <person name="Cox B.L."/>
            <person name="Nealson K.H."/>
            <person name="Bazylinski D.A."/>
        </authorList>
    </citation>
    <scope>NUCLEOTIDE SEQUENCE [LARGE SCALE GENOMIC DNA]</scope>
    <source>
        <strain evidence="2">ATCC BAA-1437 / JCM 17883 / MC-1</strain>
    </source>
</reference>
<dbReference type="HOGENOM" id="CLU_140344_0_0_5"/>
<protein>
    <submittedName>
        <fullName evidence="1">Uncharacterized protein</fullName>
    </submittedName>
</protein>
<dbReference type="Pfam" id="PF23840">
    <property type="entry name" value="Phage_tail_terminator"/>
    <property type="match status" value="1"/>
</dbReference>
<dbReference type="STRING" id="156889.Mmc1_2039"/>